<dbReference type="AlphaFoldDB" id="A0A0F9LX31"/>
<keyword evidence="1" id="KW-0812">Transmembrane</keyword>
<reference evidence="2" key="1">
    <citation type="journal article" date="2015" name="Nature">
        <title>Complex archaea that bridge the gap between prokaryotes and eukaryotes.</title>
        <authorList>
            <person name="Spang A."/>
            <person name="Saw J.H."/>
            <person name="Jorgensen S.L."/>
            <person name="Zaremba-Niedzwiedzka K."/>
            <person name="Martijn J."/>
            <person name="Lind A.E."/>
            <person name="van Eijk R."/>
            <person name="Schleper C."/>
            <person name="Guy L."/>
            <person name="Ettema T.J."/>
        </authorList>
    </citation>
    <scope>NUCLEOTIDE SEQUENCE</scope>
</reference>
<protein>
    <submittedName>
        <fullName evidence="2">Uncharacterized protein</fullName>
    </submittedName>
</protein>
<organism evidence="2">
    <name type="scientific">marine sediment metagenome</name>
    <dbReference type="NCBI Taxonomy" id="412755"/>
    <lineage>
        <taxon>unclassified sequences</taxon>
        <taxon>metagenomes</taxon>
        <taxon>ecological metagenomes</taxon>
    </lineage>
</organism>
<gene>
    <name evidence="2" type="ORF">LCGC14_1163170</name>
</gene>
<keyword evidence="1" id="KW-0472">Membrane</keyword>
<accession>A0A0F9LX31</accession>
<feature type="transmembrane region" description="Helical" evidence="1">
    <location>
        <begin position="327"/>
        <end position="344"/>
    </location>
</feature>
<dbReference type="EMBL" id="LAZR01005691">
    <property type="protein sequence ID" value="KKM97923.1"/>
    <property type="molecule type" value="Genomic_DNA"/>
</dbReference>
<evidence type="ECO:0000313" key="2">
    <source>
        <dbReference type="EMBL" id="KKM97923.1"/>
    </source>
</evidence>
<name>A0A0F9LX31_9ZZZZ</name>
<keyword evidence="1" id="KW-1133">Transmembrane helix</keyword>
<evidence type="ECO:0000256" key="1">
    <source>
        <dbReference type="SAM" id="Phobius"/>
    </source>
</evidence>
<feature type="transmembrane region" description="Helical" evidence="1">
    <location>
        <begin position="298"/>
        <end position="321"/>
    </location>
</feature>
<comment type="caution">
    <text evidence="2">The sequence shown here is derived from an EMBL/GenBank/DDBJ whole genome shotgun (WGS) entry which is preliminary data.</text>
</comment>
<sequence length="447" mass="51911">MDDDYSEDEGEFNAEISHQEEFITHDLKTPLEQSINIVQQKPTLQEKSTIQSNQNSPKQITTLQEKLVPSERTSVFERVIHTLRGLGFHIIEKVRFLKGLSMNSDLIALKIIHANEFLDLILILPIKLNMLNGELKVSNKQVRYIPLNDKFKENGSSFRLLLNSTINDLGEVYNAMRGDLVNEGKLLSYLKRHLRVDISIESSMTKKKLFFRAGPLQYKIFIEPLLICNNEVRFMEKAIPFSYLKDVNLHIINEKRIPNFLTYLENKYSLLEEHGEQKGTLLLYEESFNQFLQNGKKLSLPFIGFGFILLLLVIFQALAMLELVVNIGYAMVGIYSTSLVYLYIKFFKTKLEVQTEFNTPIHQRQLNIDDSALILIGDELNHELMSQFVYECLGKDSNSSFIHKIEETQAQKKLDNNLLSTKIKNDTLFEEREERKTEEEWENDNIT</sequence>
<proteinExistence type="predicted"/>